<evidence type="ECO:0000259" key="3">
    <source>
        <dbReference type="Pfam" id="PF00954"/>
    </source>
</evidence>
<dbReference type="Proteomes" id="UP000237347">
    <property type="component" value="Unassembled WGS sequence"/>
</dbReference>
<dbReference type="InterPro" id="IPR000858">
    <property type="entry name" value="S_locus_glycoprot_dom"/>
</dbReference>
<evidence type="ECO:0000256" key="2">
    <source>
        <dbReference type="ARBA" id="ARBA00023157"/>
    </source>
</evidence>
<keyword evidence="1" id="KW-0732">Signal</keyword>
<keyword evidence="5" id="KW-1185">Reference proteome</keyword>
<feature type="domain" description="S-locus glycoprotein" evidence="3">
    <location>
        <begin position="58"/>
        <end position="122"/>
    </location>
</feature>
<dbReference type="GO" id="GO:0016301">
    <property type="term" value="F:kinase activity"/>
    <property type="evidence" value="ECO:0007669"/>
    <property type="project" value="UniProtKB-KW"/>
</dbReference>
<keyword evidence="2" id="KW-1015">Disulfide bond</keyword>
<dbReference type="PANTHER" id="PTHR32444">
    <property type="entry name" value="BULB-TYPE LECTIN DOMAIN-CONTAINING PROTEIN"/>
    <property type="match status" value="1"/>
</dbReference>
<dbReference type="AlphaFoldDB" id="A0AAW0IXY1"/>
<sequence length="170" mass="19240">MEGTITIIKGMSTNCMLTSLFILYIPDNETSLWESFENPTDTFLPGMSMSAFDRCNSYFDNARLVMNFSGMIELWEQKNRTWSLIEAESRHSCGVYNFCGKFSSCNPNNKLACKCLPGFMPDVPEKWHSGDFSNGCEREKIHARMPIVIVQGRLQSADVRIDEPVICTGP</sequence>
<dbReference type="PANTHER" id="PTHR32444:SF235">
    <property type="entry name" value="OS01G0783900 PROTEIN"/>
    <property type="match status" value="1"/>
</dbReference>
<dbReference type="EMBL" id="PKMF04000789">
    <property type="protein sequence ID" value="KAK7819294.1"/>
    <property type="molecule type" value="Genomic_DNA"/>
</dbReference>
<accession>A0AAW0IXY1</accession>
<protein>
    <submittedName>
        <fullName evidence="4">G-type lectin s-receptor-like serine/threonine-protein kinase</fullName>
    </submittedName>
</protein>
<evidence type="ECO:0000256" key="1">
    <source>
        <dbReference type="ARBA" id="ARBA00022729"/>
    </source>
</evidence>
<comment type="caution">
    <text evidence="4">The sequence shown here is derived from an EMBL/GenBank/DDBJ whole genome shotgun (WGS) entry which is preliminary data.</text>
</comment>
<dbReference type="GO" id="GO:0048544">
    <property type="term" value="P:recognition of pollen"/>
    <property type="evidence" value="ECO:0007669"/>
    <property type="project" value="InterPro"/>
</dbReference>
<reference evidence="4 5" key="1">
    <citation type="journal article" date="2018" name="Sci. Data">
        <title>The draft genome sequence of cork oak.</title>
        <authorList>
            <person name="Ramos A.M."/>
            <person name="Usie A."/>
            <person name="Barbosa P."/>
            <person name="Barros P.M."/>
            <person name="Capote T."/>
            <person name="Chaves I."/>
            <person name="Simoes F."/>
            <person name="Abreu I."/>
            <person name="Carrasquinho I."/>
            <person name="Faro C."/>
            <person name="Guimaraes J.B."/>
            <person name="Mendonca D."/>
            <person name="Nobrega F."/>
            <person name="Rodrigues L."/>
            <person name="Saibo N.J.M."/>
            <person name="Varela M.C."/>
            <person name="Egas C."/>
            <person name="Matos J."/>
            <person name="Miguel C.M."/>
            <person name="Oliveira M.M."/>
            <person name="Ricardo C.P."/>
            <person name="Goncalves S."/>
        </authorList>
    </citation>
    <scope>NUCLEOTIDE SEQUENCE [LARGE SCALE GENOMIC DNA]</scope>
    <source>
        <strain evidence="5">cv. HL8</strain>
    </source>
</reference>
<dbReference type="Pfam" id="PF00954">
    <property type="entry name" value="S_locus_glycop"/>
    <property type="match status" value="1"/>
</dbReference>
<name>A0AAW0IXY1_QUESU</name>
<organism evidence="4 5">
    <name type="scientific">Quercus suber</name>
    <name type="common">Cork oak</name>
    <dbReference type="NCBI Taxonomy" id="58331"/>
    <lineage>
        <taxon>Eukaryota</taxon>
        <taxon>Viridiplantae</taxon>
        <taxon>Streptophyta</taxon>
        <taxon>Embryophyta</taxon>
        <taxon>Tracheophyta</taxon>
        <taxon>Spermatophyta</taxon>
        <taxon>Magnoliopsida</taxon>
        <taxon>eudicotyledons</taxon>
        <taxon>Gunneridae</taxon>
        <taxon>Pentapetalae</taxon>
        <taxon>rosids</taxon>
        <taxon>fabids</taxon>
        <taxon>Fagales</taxon>
        <taxon>Fagaceae</taxon>
        <taxon>Quercus</taxon>
    </lineage>
</organism>
<proteinExistence type="predicted"/>
<evidence type="ECO:0000313" key="5">
    <source>
        <dbReference type="Proteomes" id="UP000237347"/>
    </source>
</evidence>
<evidence type="ECO:0000313" key="4">
    <source>
        <dbReference type="EMBL" id="KAK7819294.1"/>
    </source>
</evidence>
<gene>
    <name evidence="4" type="ORF">CFP56_040463</name>
</gene>